<feature type="signal peptide" evidence="1">
    <location>
        <begin position="1"/>
        <end position="20"/>
    </location>
</feature>
<gene>
    <name evidence="3" type="primary">cgkA_1</name>
    <name evidence="3" type="ORF">ERS852380_00175</name>
</gene>
<dbReference type="InterPro" id="IPR045197">
    <property type="entry name" value="NUP210-like"/>
</dbReference>
<dbReference type="Pfam" id="PF16819">
    <property type="entry name" value="DUF5074"/>
    <property type="match status" value="1"/>
</dbReference>
<name>A0A8D9NYE5_PARDI</name>
<sequence length="1650" mass="178367">MRRTLYLSMACLLSALSVVGQTGSRDLNPIEKQKLQLPELPSSQARASMLRSNGSVDYTKGTFIVNEDWYGHQNSSVNFLSEDGTWTYNAFQKENPGHELGCTSQFGTIYGDLLYIVSKQSKDGAASVEGSRLAVIDAKTMQVKKEFQTINSAGADGRSFLGVDLTKGYIGTSNGIYVFHTGYDEKTGKYDENQMSIEASAIEGTTGISSSDLYHSQIGTMIRVGKYVFAVHQTKGLLVIDPKEDKVINTILKPEEDSNHGLGSIVLSKDGNLWASVTFELTGTGATMPYMWKVNPYTLTTQKVDIPTTDGIEEIPNSWYAWTADGFCASTKENKIYWKGQGSGSWFTGYKIFCYDIDKDSFYQVFDFTKLDKGDWRLYGTGFRIDPVDDNMYCFLYHEFLNPEHELAVIKTDGRGDTNGTMVGRYPYEKVNYWFPALPVFPDNMAPTITDGLPSEITFSAENTKYSKSMDEIIEDGDNMISAVVTTIVNPNPELISAEVINNTLTIAPIVEEVQEAKEIQLKLSFNSNGKLVNKDVLVKLTTSSTAPFEFKEKEITLDGKGKSLALTISGLAGEQASWSSSHPEIINVSNDGIVTSVAYGTAEIRATSKTRPEMSDVCIVTVKRPAMILQTPTVEMYENESKSLIALSNGVESATEEIEWISSNEKVAKVGASTIPGSPHPMIFAYTEGTTELSGKIKSTVTGQELSVTKCLVTVRPFVAMTEIKLFGESGEELQEGTPIQLEVNKRTTLIAKSYPENATDKTIKWSSSDKSLFTVEDGVITVCGAGTATITAQSEDGKVSASCEVSCSFKVEKVAFTNRVNGFKKAGSSLKIPISFYPAISNTLEIKKENVKIESQEGTLSWTVKSVSNTEIVLRATPSNAYGKAILSATITGVETGQAFGDPIQCEVLVSKWATSLVLEENTCFLKQGEKYQIKPTVDYGSLTEVEQAEKDILYSSADESIATVDKSGLVTAVGSGKTIVKAYLSDGSNGSAFKGECVVCVGSQPVTEVKFKQKEFTIKVNESLNLLDQVSVLPENADFKSITWKVSSSGFNIKDGIGSSNFIGVYEITAQSEDGQASDKCTVHVDGDVPLKGFSVEPKDLSIDISVSTFDRDALLNMLKINFNPTNASVLFGSVPAIRSIEFESSNPEVLEQESRTKYNVKKVGTSKLTLTYTTYGYEDEMFVHVTDKSKGVLGIVLEASQRVAAIGESFKLAYTLLKDPDFKGEIDESVTWSSSNEACASVDPKTGEILALGDGETVIRVSSDTGGFVAACTLSVGKGIVKVTGVSLNQDRLELTVGHAVQLVAAVTPSDAKTKTVNWSSDNRFVADVDKDGNVLASSEGTATITATTLDGGYTATCKVIVSAEPEKPGANVTGVSLNASSLSLNKGEEAVLAAVVSPSSAINKSVTWSSSDATVATVTNDGTVKAGIAGVATITVTTDEGGYTATCEVTVIDPDLEKPVVEVKDSTAILTFPKVPEATFYEVSVYKYVNEIPVLFGVYTVDAEGNILTGLMSELRSGEQEKIKVSIPELDGSSEYIVKVTAIKEGDGRQEILGTFYSEPFSTSGPVANEAIGVGEAMIYYYEGRLHLNNLEGYSCYIVNMNGAILDLFKISGINESHPIQYSRGAYIIVVVKDNDRMSKTIVVK</sequence>
<proteinExistence type="predicted"/>
<feature type="domain" description="BIG2" evidence="2">
    <location>
        <begin position="1286"/>
        <end position="1363"/>
    </location>
</feature>
<comment type="caution">
    <text evidence="3">The sequence shown here is derived from an EMBL/GenBank/DDBJ whole genome shotgun (WGS) entry which is preliminary data.</text>
</comment>
<dbReference type="InterPro" id="IPR054604">
    <property type="entry name" value="SbsC_Big-like"/>
</dbReference>
<dbReference type="InterPro" id="IPR003343">
    <property type="entry name" value="Big_2"/>
</dbReference>
<dbReference type="PANTHER" id="PTHR23019:SF0">
    <property type="entry name" value="NUCLEAR PORE MEMBRANE GLYCOPROTEIN 210"/>
    <property type="match status" value="1"/>
</dbReference>
<dbReference type="SMART" id="SM00635">
    <property type="entry name" value="BID_2"/>
    <property type="match status" value="6"/>
</dbReference>
<dbReference type="SUPFAM" id="SSF63829">
    <property type="entry name" value="Calcium-dependent phosphotriesterase"/>
    <property type="match status" value="1"/>
</dbReference>
<feature type="domain" description="BIG2" evidence="2">
    <location>
        <begin position="915"/>
        <end position="997"/>
    </location>
</feature>
<dbReference type="PANTHER" id="PTHR23019">
    <property type="entry name" value="NUCLEAR PORE MEMBRANE GLYCOPROTEIN GP210-RELATED"/>
    <property type="match status" value="1"/>
</dbReference>
<keyword evidence="3" id="KW-0378">Hydrolase</keyword>
<dbReference type="SUPFAM" id="SSF49373">
    <property type="entry name" value="Invasin/intimin cell-adhesion fragments"/>
    <property type="match status" value="6"/>
</dbReference>
<feature type="chain" id="PRO_5034038349" evidence="1">
    <location>
        <begin position="21"/>
        <end position="1650"/>
    </location>
</feature>
<dbReference type="Pfam" id="PF22359">
    <property type="entry name" value="Big-like"/>
    <property type="match status" value="1"/>
</dbReference>
<dbReference type="InterPro" id="IPR015943">
    <property type="entry name" value="WD40/YVTN_repeat-like_dom_sf"/>
</dbReference>
<dbReference type="Gene3D" id="2.130.10.10">
    <property type="entry name" value="YVTN repeat-like/Quinoprotein amine dehydrogenase"/>
    <property type="match status" value="1"/>
</dbReference>
<dbReference type="Proteomes" id="UP000095455">
    <property type="component" value="Unassembled WGS sequence"/>
</dbReference>
<dbReference type="InterPro" id="IPR031815">
    <property type="entry name" value="DUF5074"/>
</dbReference>
<feature type="domain" description="BIG2" evidence="2">
    <location>
        <begin position="545"/>
        <end position="619"/>
    </location>
</feature>
<evidence type="ECO:0000259" key="2">
    <source>
        <dbReference type="SMART" id="SM00635"/>
    </source>
</evidence>
<evidence type="ECO:0000256" key="1">
    <source>
        <dbReference type="SAM" id="SignalP"/>
    </source>
</evidence>
<evidence type="ECO:0000313" key="3">
    <source>
        <dbReference type="EMBL" id="CUN37485.1"/>
    </source>
</evidence>
<dbReference type="Pfam" id="PF02368">
    <property type="entry name" value="Big_2"/>
    <property type="match status" value="5"/>
</dbReference>
<feature type="domain" description="BIG2" evidence="2">
    <location>
        <begin position="1376"/>
        <end position="1453"/>
    </location>
</feature>
<dbReference type="GO" id="GO:0033918">
    <property type="term" value="F:kappa-carrageenase activity"/>
    <property type="evidence" value="ECO:0007669"/>
    <property type="project" value="UniProtKB-EC"/>
</dbReference>
<reference evidence="3 4" key="1">
    <citation type="submission" date="2015-09" db="EMBL/GenBank/DDBJ databases">
        <authorList>
            <consortium name="Pathogen Informatics"/>
        </authorList>
    </citation>
    <scope>NUCLEOTIDE SEQUENCE [LARGE SCALE GENOMIC DNA]</scope>
    <source>
        <strain evidence="3 4">2789STDY5608822</strain>
    </source>
</reference>
<evidence type="ECO:0000313" key="4">
    <source>
        <dbReference type="Proteomes" id="UP000095455"/>
    </source>
</evidence>
<keyword evidence="1" id="KW-0732">Signal</keyword>
<dbReference type="InterPro" id="IPR008964">
    <property type="entry name" value="Invasin/intimin_cell_adhesion"/>
</dbReference>
<dbReference type="EC" id="3.2.1.83" evidence="3"/>
<feature type="domain" description="BIG2" evidence="2">
    <location>
        <begin position="1195"/>
        <end position="1277"/>
    </location>
</feature>
<dbReference type="RefSeq" id="WP_005859676.1">
    <property type="nucleotide sequence ID" value="NZ_BQOC01000003.1"/>
</dbReference>
<dbReference type="OrthoDB" id="1041092at2"/>
<protein>
    <submittedName>
        <fullName evidence="3">Kappa-carrageenase</fullName>
        <ecNumber evidence="3">3.2.1.83</ecNumber>
    </submittedName>
</protein>
<dbReference type="Gene3D" id="2.60.40.1080">
    <property type="match status" value="7"/>
</dbReference>
<organism evidence="3 4">
    <name type="scientific">Parabacteroides distasonis</name>
    <dbReference type="NCBI Taxonomy" id="823"/>
    <lineage>
        <taxon>Bacteria</taxon>
        <taxon>Pseudomonadati</taxon>
        <taxon>Bacteroidota</taxon>
        <taxon>Bacteroidia</taxon>
        <taxon>Bacteroidales</taxon>
        <taxon>Tannerellaceae</taxon>
        <taxon>Parabacteroides</taxon>
    </lineage>
</organism>
<keyword evidence="3" id="KW-0326">Glycosidase</keyword>
<feature type="domain" description="BIG2" evidence="2">
    <location>
        <begin position="739"/>
        <end position="806"/>
    </location>
</feature>
<dbReference type="EMBL" id="CYYK01000001">
    <property type="protein sequence ID" value="CUN37485.1"/>
    <property type="molecule type" value="Genomic_DNA"/>
</dbReference>
<accession>A0A8D9NYE5</accession>